<dbReference type="GO" id="GO:0003755">
    <property type="term" value="F:peptidyl-prolyl cis-trans isomerase activity"/>
    <property type="evidence" value="ECO:0007669"/>
    <property type="project" value="UniProtKB-KW"/>
</dbReference>
<proteinExistence type="predicted"/>
<keyword evidence="6 9" id="KW-0413">Isomerase</keyword>
<dbReference type="InterPro" id="IPR000297">
    <property type="entry name" value="PPIase_PpiC"/>
</dbReference>
<gene>
    <name evidence="11" type="ORF">FIV46_02450</name>
</gene>
<evidence type="ECO:0000256" key="9">
    <source>
        <dbReference type="PROSITE-ProRule" id="PRU00278"/>
    </source>
</evidence>
<protein>
    <recommendedName>
        <fullName evidence="1">Parvulin-like PPIase</fullName>
    </recommendedName>
    <alternativeName>
        <fullName evidence="7">Peptidyl-prolyl cis-trans isomerase plp</fullName>
    </alternativeName>
    <alternativeName>
        <fullName evidence="8">Rotamase plp</fullName>
    </alternativeName>
</protein>
<evidence type="ECO:0000256" key="8">
    <source>
        <dbReference type="ARBA" id="ARBA00031484"/>
    </source>
</evidence>
<dbReference type="AlphaFoldDB" id="A0A501PR06"/>
<evidence type="ECO:0000313" key="12">
    <source>
        <dbReference type="Proteomes" id="UP000319148"/>
    </source>
</evidence>
<dbReference type="InterPro" id="IPR027304">
    <property type="entry name" value="Trigger_fact/SurA_dom_sf"/>
</dbReference>
<feature type="domain" description="PpiC" evidence="10">
    <location>
        <begin position="301"/>
        <end position="398"/>
    </location>
</feature>
<dbReference type="EMBL" id="VFIY01000004">
    <property type="protein sequence ID" value="TPD62960.1"/>
    <property type="molecule type" value="Genomic_DNA"/>
</dbReference>
<keyword evidence="5" id="KW-0143">Chaperone</keyword>
<evidence type="ECO:0000256" key="4">
    <source>
        <dbReference type="ARBA" id="ARBA00023110"/>
    </source>
</evidence>
<evidence type="ECO:0000256" key="6">
    <source>
        <dbReference type="ARBA" id="ARBA00023235"/>
    </source>
</evidence>
<dbReference type="PANTHER" id="PTHR47637">
    <property type="entry name" value="CHAPERONE SURA"/>
    <property type="match status" value="1"/>
</dbReference>
<dbReference type="InterPro" id="IPR046357">
    <property type="entry name" value="PPIase_dom_sf"/>
</dbReference>
<name>A0A501PR06_9PROT</name>
<dbReference type="OrthoDB" id="9791746at2"/>
<dbReference type="Pfam" id="PF00639">
    <property type="entry name" value="Rotamase"/>
    <property type="match status" value="2"/>
</dbReference>
<evidence type="ECO:0000256" key="2">
    <source>
        <dbReference type="ARBA" id="ARBA00022729"/>
    </source>
</evidence>
<dbReference type="PROSITE" id="PS50198">
    <property type="entry name" value="PPIC_PPIASE_2"/>
    <property type="match status" value="2"/>
</dbReference>
<keyword evidence="4 9" id="KW-0697">Rotamase</keyword>
<comment type="caution">
    <text evidence="11">The sequence shown here is derived from an EMBL/GenBank/DDBJ whole genome shotgun (WGS) entry which is preliminary data.</text>
</comment>
<keyword evidence="12" id="KW-1185">Reference proteome</keyword>
<sequence>MKAIGIERVLGMKNLFRLICYSLLGCIVFSASPLRAQQQQQKLDDVQEIVAIVNDEVISLYDLKQRMLLFLLSSGRQQLNQEETKYVQQQSLQSLIDDKLKIGEAEKYKAVISQEEQEQAFAGYAQQFNLSPEQFEQQLTQAGIDKKSMLKQIEASLAWEQVVGGLLMPQVSVTDDEIYNTIERFEHNKGQDEYRIREIFLLVTDNTRRDESKQAAQRIYDQLKSGSAQFPIMARQFSASTTSAVGGDMGWVMKSELPKEFVAAVSGAQKGDIIGPIEREDGFYVLQLENKRKVLTPSPDDTQVTLKHLFFKIAAGAKENEVAALEKAVDSMGKQIEGCDDVEAKAKAFEATSSGSLGTLTVGELPPAMHKTLLETKVGSATKPLREDDGFRLMVICDREVPEINIPGYEAVQNNLTNQRVGLMARRHLRDLRRDAIIDYR</sequence>
<feature type="domain" description="PpiC" evidence="10">
    <location>
        <begin position="191"/>
        <end position="290"/>
    </location>
</feature>
<dbReference type="PANTHER" id="PTHR47637:SF1">
    <property type="entry name" value="CHAPERONE SURA"/>
    <property type="match status" value="1"/>
</dbReference>
<dbReference type="Pfam" id="PF09312">
    <property type="entry name" value="SurA_N"/>
    <property type="match status" value="1"/>
</dbReference>
<evidence type="ECO:0000256" key="1">
    <source>
        <dbReference type="ARBA" id="ARBA00018370"/>
    </source>
</evidence>
<dbReference type="Gene3D" id="1.10.4030.10">
    <property type="entry name" value="Porin chaperone SurA, peptide-binding domain"/>
    <property type="match status" value="1"/>
</dbReference>
<dbReference type="SUPFAM" id="SSF109998">
    <property type="entry name" value="Triger factor/SurA peptide-binding domain-like"/>
    <property type="match status" value="1"/>
</dbReference>
<organism evidence="11 12">
    <name type="scientific">Emcibacter nanhaiensis</name>
    <dbReference type="NCBI Taxonomy" id="1505037"/>
    <lineage>
        <taxon>Bacteria</taxon>
        <taxon>Pseudomonadati</taxon>
        <taxon>Pseudomonadota</taxon>
        <taxon>Alphaproteobacteria</taxon>
        <taxon>Emcibacterales</taxon>
        <taxon>Emcibacteraceae</taxon>
        <taxon>Emcibacter</taxon>
    </lineage>
</organism>
<dbReference type="Proteomes" id="UP000319148">
    <property type="component" value="Unassembled WGS sequence"/>
</dbReference>
<reference evidence="12" key="1">
    <citation type="submission" date="2019-06" db="EMBL/GenBank/DDBJ databases">
        <title>The complete genome of Emcibacter congregatus ZYLT.</title>
        <authorList>
            <person name="Zhao Z."/>
        </authorList>
    </citation>
    <scope>NUCLEOTIDE SEQUENCE [LARGE SCALE GENOMIC DNA]</scope>
    <source>
        <strain evidence="12">MCCC 1A06723</strain>
    </source>
</reference>
<evidence type="ECO:0000259" key="10">
    <source>
        <dbReference type="PROSITE" id="PS50198"/>
    </source>
</evidence>
<dbReference type="SUPFAM" id="SSF54534">
    <property type="entry name" value="FKBP-like"/>
    <property type="match status" value="2"/>
</dbReference>
<evidence type="ECO:0000313" key="11">
    <source>
        <dbReference type="EMBL" id="TPD62960.1"/>
    </source>
</evidence>
<evidence type="ECO:0000256" key="3">
    <source>
        <dbReference type="ARBA" id="ARBA00022764"/>
    </source>
</evidence>
<accession>A0A501PR06</accession>
<dbReference type="Gene3D" id="3.10.50.40">
    <property type="match status" value="2"/>
</dbReference>
<keyword evidence="2" id="KW-0732">Signal</keyword>
<keyword evidence="3" id="KW-0574">Periplasm</keyword>
<dbReference type="InterPro" id="IPR015391">
    <property type="entry name" value="SurA_N"/>
</dbReference>
<evidence type="ECO:0000256" key="7">
    <source>
        <dbReference type="ARBA" id="ARBA00030642"/>
    </source>
</evidence>
<dbReference type="InterPro" id="IPR050280">
    <property type="entry name" value="OMP_Chaperone_SurA"/>
</dbReference>
<evidence type="ECO:0000256" key="5">
    <source>
        <dbReference type="ARBA" id="ARBA00023186"/>
    </source>
</evidence>